<comment type="catalytic activity">
    <reaction evidence="5">
        <text>a quinone + NADH + 5 H(+)(in) = a quinol + NAD(+) + 4 H(+)(out)</text>
        <dbReference type="Rhea" id="RHEA:57888"/>
        <dbReference type="ChEBI" id="CHEBI:15378"/>
        <dbReference type="ChEBI" id="CHEBI:24646"/>
        <dbReference type="ChEBI" id="CHEBI:57540"/>
        <dbReference type="ChEBI" id="CHEBI:57945"/>
        <dbReference type="ChEBI" id="CHEBI:132124"/>
    </reaction>
</comment>
<evidence type="ECO:0000256" key="2">
    <source>
        <dbReference type="ARBA" id="ARBA00022692"/>
    </source>
</evidence>
<dbReference type="Proteomes" id="UP000267430">
    <property type="component" value="Unassembled WGS sequence"/>
</dbReference>
<dbReference type="EC" id="7.1.1.-" evidence="5"/>
<dbReference type="NCBIfam" id="NF004446">
    <property type="entry name" value="PRK05777.2-4"/>
    <property type="match status" value="1"/>
</dbReference>
<feature type="transmembrane region" description="Helical" evidence="5">
    <location>
        <begin position="16"/>
        <end position="33"/>
    </location>
</feature>
<evidence type="ECO:0000256" key="3">
    <source>
        <dbReference type="ARBA" id="ARBA00022989"/>
    </source>
</evidence>
<dbReference type="InterPro" id="IPR010096">
    <property type="entry name" value="NADH-Q_OxRdtase_suN/2"/>
</dbReference>
<feature type="transmembrane region" description="Helical" evidence="5">
    <location>
        <begin position="465"/>
        <end position="484"/>
    </location>
</feature>
<accession>A0A3S0VND8</accession>
<dbReference type="AlphaFoldDB" id="A0A3S0VND8"/>
<evidence type="ECO:0000256" key="1">
    <source>
        <dbReference type="ARBA" id="ARBA00004651"/>
    </source>
</evidence>
<feature type="transmembrane region" description="Helical" evidence="5">
    <location>
        <begin position="346"/>
        <end position="366"/>
    </location>
</feature>
<comment type="caution">
    <text evidence="8">The sequence shown here is derived from an EMBL/GenBank/DDBJ whole genome shotgun (WGS) entry which is preliminary data.</text>
</comment>
<dbReference type="HAMAP" id="MF_00445">
    <property type="entry name" value="NDH1_NuoN_1"/>
    <property type="match status" value="1"/>
</dbReference>
<feature type="transmembrane region" description="Helical" evidence="5">
    <location>
        <begin position="208"/>
        <end position="228"/>
    </location>
</feature>
<feature type="transmembrane region" description="Helical" evidence="5">
    <location>
        <begin position="387"/>
        <end position="406"/>
    </location>
</feature>
<feature type="transmembrane region" description="Helical" evidence="5">
    <location>
        <begin position="79"/>
        <end position="99"/>
    </location>
</feature>
<feature type="transmembrane region" description="Helical" evidence="5">
    <location>
        <begin position="111"/>
        <end position="127"/>
    </location>
</feature>
<name>A0A3S0VND8_9BACI</name>
<evidence type="ECO:0000313" key="9">
    <source>
        <dbReference type="Proteomes" id="UP000267430"/>
    </source>
</evidence>
<dbReference type="NCBIfam" id="TIGR01770">
    <property type="entry name" value="NDH_I_N"/>
    <property type="match status" value="1"/>
</dbReference>
<keyword evidence="3 5" id="KW-1133">Transmembrane helix</keyword>
<keyword evidence="5" id="KW-0813">Transport</keyword>
<organism evidence="8 9">
    <name type="scientific">Peribacillus cavernae</name>
    <dbReference type="NCBI Taxonomy" id="1674310"/>
    <lineage>
        <taxon>Bacteria</taxon>
        <taxon>Bacillati</taxon>
        <taxon>Bacillota</taxon>
        <taxon>Bacilli</taxon>
        <taxon>Bacillales</taxon>
        <taxon>Bacillaceae</taxon>
        <taxon>Peribacillus</taxon>
    </lineage>
</organism>
<comment type="subunit">
    <text evidence="5">NDH-1 is composed of 14 different subunits. Subunits NuoA, H, J, K, L, M, N constitute the membrane sector of the complex.</text>
</comment>
<keyword evidence="8" id="KW-0560">Oxidoreductase</keyword>
<dbReference type="GO" id="GO:0042773">
    <property type="term" value="P:ATP synthesis coupled electron transport"/>
    <property type="evidence" value="ECO:0007669"/>
    <property type="project" value="InterPro"/>
</dbReference>
<comment type="function">
    <text evidence="5">NDH-1 shuttles electrons from NADH, via FMN and iron-sulfur (Fe-S) centers, to quinones in the respiratory chain. The immediate electron acceptor for the enzyme in this species is believed to be a menaquinone. Couples the redox reaction to proton translocation (for every two electrons transferred, four hydrogen ions are translocated across the cytoplasmic membrane), and thus conserves the redox energy in a proton gradient.</text>
</comment>
<dbReference type="Pfam" id="PF00361">
    <property type="entry name" value="Proton_antipo_M"/>
    <property type="match status" value="1"/>
</dbReference>
<feature type="transmembrane region" description="Helical" evidence="5">
    <location>
        <begin position="426"/>
        <end position="444"/>
    </location>
</feature>
<keyword evidence="2 5" id="KW-0812">Transmembrane</keyword>
<dbReference type="GO" id="GO:0048038">
    <property type="term" value="F:quinone binding"/>
    <property type="evidence" value="ECO:0007669"/>
    <property type="project" value="UniProtKB-KW"/>
</dbReference>
<comment type="similarity">
    <text evidence="5">Belongs to the complex I subunit 2 family.</text>
</comment>
<feature type="transmembrane region" description="Helical" evidence="5">
    <location>
        <begin position="316"/>
        <end position="340"/>
    </location>
</feature>
<feature type="transmembrane region" description="Helical" evidence="5">
    <location>
        <begin position="164"/>
        <end position="188"/>
    </location>
</feature>
<keyword evidence="9" id="KW-1185">Reference proteome</keyword>
<feature type="transmembrane region" description="Helical" evidence="5">
    <location>
        <begin position="291"/>
        <end position="309"/>
    </location>
</feature>
<dbReference type="InterPro" id="IPR001750">
    <property type="entry name" value="ND/Mrp_TM"/>
</dbReference>
<proteinExistence type="inferred from homology"/>
<dbReference type="GO" id="GO:0050136">
    <property type="term" value="F:NADH dehydrogenase (quinone) (non-electrogenic) activity"/>
    <property type="evidence" value="ECO:0007669"/>
    <property type="project" value="UniProtKB-UniRule"/>
</dbReference>
<evidence type="ECO:0000256" key="6">
    <source>
        <dbReference type="RuleBase" id="RU000320"/>
    </source>
</evidence>
<feature type="transmembrane region" description="Helical" evidence="5">
    <location>
        <begin position="249"/>
        <end position="271"/>
    </location>
</feature>
<sequence length="504" mass="54724">METMLSYDWGAMTPEFIIFGTAVLLSIFDLFAPKQFNRRLLALLGLTGIILAFVSLLSLMGQETISILYDTFKLDSFAIAFKLLLLAGSALVILLAHSYEPKEGMQEYRGEFYYLFLAALLGAMIMSSSGDLITLFVGLELLSISSYILAGMRKKNLQSNESAMKYIINGGISTAVTLFGMSYLYGLTGTTNLKEMSEGMVGVFDSQFQYLFGLAFFMILVGLSFKIAAAPFHMWAPDVYQGAPTPVTAFLSVISKTAGFVIIYRILISLYITAPGDSIGALTFLEKNGVYLAFIAGITMITGNVIALRQRNIKRLFAYSSIAQAGYVLVAVATLGGGAFLFDTVWFYLLAYLLMNLGALAVIQLLTDRSGSEDVSEFSGLYKRSPVLSVTMAIFILSLAGIPGTAGFIGKLNIILGAFAAEPGHYVLASIMMGVTVVSYFYYFGIMTQMFFRPSATNEKMKVPGGIAVVLTVCAAGTVLFGIAPNLPLDFLHGHFGDFSDFFE</sequence>
<protein>
    <recommendedName>
        <fullName evidence="5">NADH-quinone oxidoreductase subunit N</fullName>
        <ecNumber evidence="5">7.1.1.-</ecNumber>
    </recommendedName>
    <alternativeName>
        <fullName evidence="5">NADH dehydrogenase I subunit N</fullName>
    </alternativeName>
    <alternativeName>
        <fullName evidence="5">NDH-1 subunit N</fullName>
    </alternativeName>
</protein>
<keyword evidence="5" id="KW-1278">Translocase</keyword>
<keyword evidence="5" id="KW-0874">Quinone</keyword>
<reference evidence="8 9" key="1">
    <citation type="submission" date="2018-12" db="EMBL/GenBank/DDBJ databases">
        <title>Bacillus chawlae sp. nov., Bacillus glennii sp. nov., and Bacillus saganii sp. nov. Isolated from the Vehicle Assembly Building at Kennedy Space Center where the Viking Spacecraft were Assembled.</title>
        <authorList>
            <person name="Seuylemezian A."/>
            <person name="Vaishampayan P."/>
        </authorList>
    </citation>
    <scope>NUCLEOTIDE SEQUENCE [LARGE SCALE GENOMIC DNA]</scope>
    <source>
        <strain evidence="8 9">L5</strain>
    </source>
</reference>
<evidence type="ECO:0000313" key="8">
    <source>
        <dbReference type="EMBL" id="RUQ31486.1"/>
    </source>
</evidence>
<evidence type="ECO:0000256" key="4">
    <source>
        <dbReference type="ARBA" id="ARBA00023136"/>
    </source>
</evidence>
<evidence type="ECO:0000256" key="5">
    <source>
        <dbReference type="HAMAP-Rule" id="MF_00445"/>
    </source>
</evidence>
<feature type="domain" description="NADH:quinone oxidoreductase/Mrp antiporter transmembrane" evidence="7">
    <location>
        <begin position="129"/>
        <end position="431"/>
    </location>
</feature>
<gene>
    <name evidence="5 8" type="primary">nuoN</name>
    <name evidence="8" type="ORF">ELQ35_03825</name>
</gene>
<dbReference type="OrthoDB" id="9811718at2"/>
<dbReference type="PANTHER" id="PTHR22773">
    <property type="entry name" value="NADH DEHYDROGENASE"/>
    <property type="match status" value="1"/>
</dbReference>
<dbReference type="GO" id="GO:0008137">
    <property type="term" value="F:NADH dehydrogenase (ubiquinone) activity"/>
    <property type="evidence" value="ECO:0007669"/>
    <property type="project" value="InterPro"/>
</dbReference>
<feature type="transmembrane region" description="Helical" evidence="5">
    <location>
        <begin position="40"/>
        <end position="59"/>
    </location>
</feature>
<keyword evidence="5" id="KW-1003">Cell membrane</keyword>
<dbReference type="GO" id="GO:0005886">
    <property type="term" value="C:plasma membrane"/>
    <property type="evidence" value="ECO:0007669"/>
    <property type="project" value="UniProtKB-SubCell"/>
</dbReference>
<comment type="subcellular location">
    <subcellularLocation>
        <location evidence="1 5">Cell membrane</location>
        <topology evidence="1 5">Multi-pass membrane protein</topology>
    </subcellularLocation>
    <subcellularLocation>
        <location evidence="6">Membrane</location>
        <topology evidence="6">Multi-pass membrane protein</topology>
    </subcellularLocation>
</comment>
<dbReference type="RefSeq" id="WP_126863509.1">
    <property type="nucleotide sequence ID" value="NZ_JAUSTX010000004.1"/>
</dbReference>
<keyword evidence="5" id="KW-0520">NAD</keyword>
<dbReference type="EMBL" id="RYZZ01000005">
    <property type="protein sequence ID" value="RUQ31486.1"/>
    <property type="molecule type" value="Genomic_DNA"/>
</dbReference>
<feature type="transmembrane region" description="Helical" evidence="5">
    <location>
        <begin position="133"/>
        <end position="152"/>
    </location>
</feature>
<evidence type="ECO:0000259" key="7">
    <source>
        <dbReference type="Pfam" id="PF00361"/>
    </source>
</evidence>
<keyword evidence="4 5" id="KW-0472">Membrane</keyword>